<name>A0A090YYR1_9BACI</name>
<dbReference type="eggNOG" id="COG0300">
    <property type="taxonomic scope" value="Bacteria"/>
</dbReference>
<dbReference type="GO" id="GO:0016616">
    <property type="term" value="F:oxidoreductase activity, acting on the CH-OH group of donors, NAD or NADP as acceptor"/>
    <property type="evidence" value="ECO:0007669"/>
    <property type="project" value="TreeGrafter"/>
</dbReference>
<dbReference type="PATRIC" id="fig|1405.8.peg.5461"/>
<evidence type="ECO:0000256" key="2">
    <source>
        <dbReference type="ARBA" id="ARBA00023002"/>
    </source>
</evidence>
<dbReference type="Gene3D" id="3.40.50.720">
    <property type="entry name" value="NAD(P)-binding Rossmann-like Domain"/>
    <property type="match status" value="1"/>
</dbReference>
<dbReference type="Proteomes" id="UP000264294">
    <property type="component" value="Unassembled WGS sequence"/>
</dbReference>
<dbReference type="EMBL" id="QVOD01000015">
    <property type="protein sequence ID" value="RFT66310.1"/>
    <property type="molecule type" value="Genomic_DNA"/>
</dbReference>
<evidence type="ECO:0000256" key="1">
    <source>
        <dbReference type="ARBA" id="ARBA00006484"/>
    </source>
</evidence>
<keyword evidence="6" id="KW-1185">Reference proteome</keyword>
<evidence type="ECO:0000313" key="5">
    <source>
        <dbReference type="Proteomes" id="UP000029389"/>
    </source>
</evidence>
<organism evidence="3 5">
    <name type="scientific">Bacillus clarus</name>
    <dbReference type="NCBI Taxonomy" id="2338372"/>
    <lineage>
        <taxon>Bacteria</taxon>
        <taxon>Bacillati</taxon>
        <taxon>Bacillota</taxon>
        <taxon>Bacilli</taxon>
        <taxon>Bacillales</taxon>
        <taxon>Bacillaceae</taxon>
        <taxon>Bacillus</taxon>
        <taxon>Bacillus cereus group</taxon>
    </lineage>
</organism>
<comment type="similarity">
    <text evidence="1">Belongs to the short-chain dehydrogenases/reductases (SDR) family.</text>
</comment>
<dbReference type="InterPro" id="IPR036291">
    <property type="entry name" value="NAD(P)-bd_dom_sf"/>
</dbReference>
<dbReference type="PANTHER" id="PTHR42760">
    <property type="entry name" value="SHORT-CHAIN DEHYDROGENASES/REDUCTASES FAMILY MEMBER"/>
    <property type="match status" value="1"/>
</dbReference>
<reference evidence="4 6" key="2">
    <citation type="submission" date="2018-08" db="EMBL/GenBank/DDBJ databases">
        <title>Bacillus clarus sp. nov. strain PS00077A.</title>
        <authorList>
            <person name="Mendez Acevedo M."/>
            <person name="Carroll L."/>
            <person name="Mukherjee M."/>
            <person name="Wiedmann M."/>
            <person name="Kovac J."/>
        </authorList>
    </citation>
    <scope>NUCLEOTIDE SEQUENCE [LARGE SCALE GENOMIC DNA]</scope>
    <source>
        <strain evidence="4 6">PS00077A</strain>
    </source>
</reference>
<dbReference type="Pfam" id="PF00106">
    <property type="entry name" value="adh_short"/>
    <property type="match status" value="1"/>
</dbReference>
<dbReference type="Proteomes" id="UP000029389">
    <property type="component" value="Unassembled WGS sequence"/>
</dbReference>
<reference evidence="3 5" key="1">
    <citation type="submission" date="2014-04" db="EMBL/GenBank/DDBJ databases">
        <authorList>
            <person name="Bishop-Lilly K.A."/>
            <person name="Broomall S.M."/>
            <person name="Chain P.S."/>
            <person name="Chertkov O."/>
            <person name="Coyne S.R."/>
            <person name="Daligault H.E."/>
            <person name="Davenport K.W."/>
            <person name="Erkkila T."/>
            <person name="Frey K.G."/>
            <person name="Gibbons H.S."/>
            <person name="Gu W."/>
            <person name="Jaissle J."/>
            <person name="Johnson S.L."/>
            <person name="Koroleva G.I."/>
            <person name="Ladner J.T."/>
            <person name="Lo C.-C."/>
            <person name="Minogue T.D."/>
            <person name="Munk C."/>
            <person name="Palacios G.F."/>
            <person name="Redden C.L."/>
            <person name="Rosenzweig C.N."/>
            <person name="Scholz M.B."/>
            <person name="Teshima H."/>
            <person name="Xu Y."/>
        </authorList>
    </citation>
    <scope>NUCLEOTIDE SEQUENCE [LARGE SCALE GENOMIC DNA]</scope>
    <source>
        <strain evidence="3 5">BHP</strain>
    </source>
</reference>
<comment type="caution">
    <text evidence="3">The sequence shown here is derived from an EMBL/GenBank/DDBJ whole genome shotgun (WGS) entry which is preliminary data.</text>
</comment>
<evidence type="ECO:0000313" key="3">
    <source>
        <dbReference type="EMBL" id="KFN03258.1"/>
    </source>
</evidence>
<sequence>MSRNFIIFGASQGLGDAFVKGLPTKEDTVWVVSRTRPSSLDINDGVDRKWLTIDLSSQQQIPSLKESLKDIAIDVLIYNVGVWEKRGFEYDYTFDKDEVEDISNLININLTSTITYIQALLPNLRQAKNGKIILIGSTAGLDHTNNAQVSFVTSKFGLRGITNALREHVRKDKISVTCINPGELAAEIPYEEGAEKAILLYEGTRIPVQDIVAIVQCVINLSPVSCVKEINIPAMTDLNA</sequence>
<evidence type="ECO:0000313" key="4">
    <source>
        <dbReference type="EMBL" id="RFT66310.1"/>
    </source>
</evidence>
<dbReference type="EMBL" id="JMQC01000008">
    <property type="protein sequence ID" value="KFN03258.1"/>
    <property type="molecule type" value="Genomic_DNA"/>
</dbReference>
<keyword evidence="2" id="KW-0560">Oxidoreductase</keyword>
<dbReference type="RefSeq" id="WP_042984020.1">
    <property type="nucleotide sequence ID" value="NZ_JMQC01000008.1"/>
</dbReference>
<dbReference type="PRINTS" id="PR00081">
    <property type="entry name" value="GDHRDH"/>
</dbReference>
<dbReference type="PANTHER" id="PTHR42760:SF133">
    <property type="entry name" value="3-OXOACYL-[ACYL-CARRIER-PROTEIN] REDUCTASE"/>
    <property type="match status" value="1"/>
</dbReference>
<dbReference type="InterPro" id="IPR002347">
    <property type="entry name" value="SDR_fam"/>
</dbReference>
<protein>
    <submittedName>
        <fullName evidence="4">SDR family NAD(P)-dependent oxidoreductase</fullName>
    </submittedName>
    <submittedName>
        <fullName evidence="3">Short chain dehydrogenase family protein</fullName>
    </submittedName>
</protein>
<dbReference type="AlphaFoldDB" id="A0A090YYR1"/>
<proteinExistence type="inferred from homology"/>
<dbReference type="CDD" id="cd05233">
    <property type="entry name" value="SDR_c"/>
    <property type="match status" value="1"/>
</dbReference>
<evidence type="ECO:0000313" key="6">
    <source>
        <dbReference type="Proteomes" id="UP000264294"/>
    </source>
</evidence>
<dbReference type="SUPFAM" id="SSF51735">
    <property type="entry name" value="NAD(P)-binding Rossmann-fold domains"/>
    <property type="match status" value="1"/>
</dbReference>
<accession>A0A090YYR1</accession>
<gene>
    <name evidence="4" type="ORF">D0U04_13920</name>
    <name evidence="3" type="ORF">DJ93_5296</name>
</gene>